<evidence type="ECO:0000313" key="1">
    <source>
        <dbReference type="EMBL" id="KAJ3526197.1"/>
    </source>
</evidence>
<gene>
    <name evidence="1" type="ORF">NM208_g11308</name>
</gene>
<organism evidence="1 2">
    <name type="scientific">Fusarium decemcellulare</name>
    <dbReference type="NCBI Taxonomy" id="57161"/>
    <lineage>
        <taxon>Eukaryota</taxon>
        <taxon>Fungi</taxon>
        <taxon>Dikarya</taxon>
        <taxon>Ascomycota</taxon>
        <taxon>Pezizomycotina</taxon>
        <taxon>Sordariomycetes</taxon>
        <taxon>Hypocreomycetidae</taxon>
        <taxon>Hypocreales</taxon>
        <taxon>Nectriaceae</taxon>
        <taxon>Fusarium</taxon>
        <taxon>Fusarium decemcellulare species complex</taxon>
    </lineage>
</organism>
<keyword evidence="2" id="KW-1185">Reference proteome</keyword>
<accession>A0ACC1RTL4</accession>
<dbReference type="Proteomes" id="UP001148629">
    <property type="component" value="Unassembled WGS sequence"/>
</dbReference>
<reference evidence="1" key="1">
    <citation type="submission" date="2022-08" db="EMBL/GenBank/DDBJ databases">
        <title>Genome Sequence of Fusarium decemcellulare.</title>
        <authorList>
            <person name="Buettner E."/>
        </authorList>
    </citation>
    <scope>NUCLEOTIDE SEQUENCE</scope>
    <source>
        <strain evidence="1">Babe19</strain>
    </source>
</reference>
<evidence type="ECO:0000313" key="2">
    <source>
        <dbReference type="Proteomes" id="UP001148629"/>
    </source>
</evidence>
<proteinExistence type="predicted"/>
<sequence length="80" mass="8730">MKWLLPVILSVVGVSAFCDPTYCLTLTTPAMCEGHTGCLCATWHFYQYSCYGGCPDDDPDKQNAVAQANNYCAQVQGTQN</sequence>
<protein>
    <submittedName>
        <fullName evidence="1">Uncharacterized protein</fullName>
    </submittedName>
</protein>
<name>A0ACC1RTL4_9HYPO</name>
<comment type="caution">
    <text evidence="1">The sequence shown here is derived from an EMBL/GenBank/DDBJ whole genome shotgun (WGS) entry which is preliminary data.</text>
</comment>
<dbReference type="EMBL" id="JANRMS010001777">
    <property type="protein sequence ID" value="KAJ3526197.1"/>
    <property type="molecule type" value="Genomic_DNA"/>
</dbReference>